<comment type="caution">
    <text evidence="3">The sequence shown here is derived from an EMBL/GenBank/DDBJ whole genome shotgun (WGS) entry which is preliminary data.</text>
</comment>
<feature type="domain" description="Amidase" evidence="2">
    <location>
        <begin position="42"/>
        <end position="462"/>
    </location>
</feature>
<accession>A0YDI7</accession>
<dbReference type="InterPro" id="IPR023631">
    <property type="entry name" value="Amidase_dom"/>
</dbReference>
<sequence>MSCESYGEVGRVQSAAPFDEFLNVDTLDLANLIKTKQLSQMELLEIVIRRIEAANPTLNFMTNRFYDRAHGRIANMSLDTPFAGVPMLLKDMVDLAGMPRTDGSNFPPINIPAHSGMYVAGLERAGMNFIGMTNVPEYAGVGGTDNDRFGATRNPWNLAYYPAFSSGGSAAAVAAGVLPMAHGTDGAGSNRLTASVTGLLGMKATRYRMLADTHSGQHDIAKTNQMISRSVRDSAQAFHLTQDPKNGLYPTEKLIVSPNSKRLKIGFVRDSSGLVETSAEILMATENSARLLENLGHTVVETSYPVSAEMYFKHYLNFFAGKTAGLKDVIEAFAGKPLLESGLLTTFLAGSLIANESVTSEEVLSARAYFDTLPALFDKKFERFDLLLTPVAPLAGVRIDESGADKEFNQASARSLIGFLKFTGPVNFAGCPAMSAPFTWQSEAGLPIGMHLIAARGNDRMLYELGYELEEAQPWKNRWAPHSLMYT</sequence>
<name>A0YDI7_9GAMM</name>
<dbReference type="EMBL" id="AAVT01000004">
    <property type="protein sequence ID" value="EAW31290.1"/>
    <property type="molecule type" value="Genomic_DNA"/>
</dbReference>
<dbReference type="InterPro" id="IPR000120">
    <property type="entry name" value="Amidase"/>
</dbReference>
<protein>
    <submittedName>
        <fullName evidence="3">Putative amidase</fullName>
    </submittedName>
</protein>
<dbReference type="STRING" id="247633.GP2143_04178"/>
<dbReference type="Gene3D" id="3.90.1300.10">
    <property type="entry name" value="Amidase signature (AS) domain"/>
    <property type="match status" value="1"/>
</dbReference>
<comment type="similarity">
    <text evidence="1">Belongs to the amidase family.</text>
</comment>
<evidence type="ECO:0000259" key="2">
    <source>
        <dbReference type="Pfam" id="PF01425"/>
    </source>
</evidence>
<dbReference type="AlphaFoldDB" id="A0YDI7"/>
<reference evidence="3 4" key="1">
    <citation type="journal article" date="2010" name="J. Bacteriol.">
        <title>Genome sequence of the oligotrophic marine Gammaproteobacterium HTCC2143, isolated from the Oregon Coast.</title>
        <authorList>
            <person name="Oh H.M."/>
            <person name="Kang I."/>
            <person name="Ferriera S."/>
            <person name="Giovannoni S.J."/>
            <person name="Cho J.C."/>
        </authorList>
    </citation>
    <scope>NUCLEOTIDE SEQUENCE [LARGE SCALE GENOMIC DNA]</scope>
    <source>
        <strain evidence="3 4">HTCC2143</strain>
    </source>
</reference>
<dbReference type="GO" id="GO:0003824">
    <property type="term" value="F:catalytic activity"/>
    <property type="evidence" value="ECO:0007669"/>
    <property type="project" value="InterPro"/>
</dbReference>
<dbReference type="Proteomes" id="UP000004931">
    <property type="component" value="Unassembled WGS sequence"/>
</dbReference>
<dbReference type="PANTHER" id="PTHR11895">
    <property type="entry name" value="TRANSAMIDASE"/>
    <property type="match status" value="1"/>
</dbReference>
<dbReference type="SUPFAM" id="SSF75304">
    <property type="entry name" value="Amidase signature (AS) enzymes"/>
    <property type="match status" value="1"/>
</dbReference>
<dbReference type="InterPro" id="IPR036928">
    <property type="entry name" value="AS_sf"/>
</dbReference>
<gene>
    <name evidence="3" type="ORF">GP2143_04178</name>
</gene>
<evidence type="ECO:0000256" key="1">
    <source>
        <dbReference type="ARBA" id="ARBA00009199"/>
    </source>
</evidence>
<evidence type="ECO:0000313" key="4">
    <source>
        <dbReference type="Proteomes" id="UP000004931"/>
    </source>
</evidence>
<evidence type="ECO:0000313" key="3">
    <source>
        <dbReference type="EMBL" id="EAW31290.1"/>
    </source>
</evidence>
<dbReference type="Pfam" id="PF01425">
    <property type="entry name" value="Amidase"/>
    <property type="match status" value="1"/>
</dbReference>
<dbReference type="PANTHER" id="PTHR11895:SF7">
    <property type="entry name" value="GLUTAMYL-TRNA(GLN) AMIDOTRANSFERASE SUBUNIT A, MITOCHONDRIAL"/>
    <property type="match status" value="1"/>
</dbReference>
<organism evidence="3 4">
    <name type="scientific">marine gamma proteobacterium HTCC2143</name>
    <dbReference type="NCBI Taxonomy" id="247633"/>
    <lineage>
        <taxon>Bacteria</taxon>
        <taxon>Pseudomonadati</taxon>
        <taxon>Pseudomonadota</taxon>
        <taxon>Gammaproteobacteria</taxon>
        <taxon>Cellvibrionales</taxon>
        <taxon>Spongiibacteraceae</taxon>
        <taxon>BD1-7 clade</taxon>
    </lineage>
</organism>
<dbReference type="eggNOG" id="COG0154">
    <property type="taxonomic scope" value="Bacteria"/>
</dbReference>
<keyword evidence="4" id="KW-1185">Reference proteome</keyword>
<proteinExistence type="inferred from homology"/>